<keyword evidence="13" id="KW-0812">Transmembrane</keyword>
<keyword evidence="5" id="KW-1003">Cell membrane</keyword>
<keyword evidence="6" id="KW-0336">GPI-anchor</keyword>
<dbReference type="CDD" id="cd00010">
    <property type="entry name" value="AAI_LTSS"/>
    <property type="match status" value="1"/>
</dbReference>
<sequence length="188" mass="18931">MAIAQATTSAMVVVVVAMLMSFYGVSAHDAPIAAPAPGPSSTDCFTVVLGLADCLSYVQEGSNVTVPDKPCCPELKGLVDNNPICLCYLLANSNSLGVPIDTKRALNLPSVCKVTTPPPSLCSLAGYPVPGPVSSEIASPGPQPSEGSVSSPSPGATSKNDNGASSNAASSAMALLIGFAIAFLPKFF</sequence>
<feature type="region of interest" description="Disordered" evidence="12">
    <location>
        <begin position="133"/>
        <end position="166"/>
    </location>
</feature>
<dbReference type="InParanoid" id="A0A6P3Z1H7"/>
<dbReference type="GeneID" id="107406095"/>
<evidence type="ECO:0000256" key="8">
    <source>
        <dbReference type="ARBA" id="ARBA00023121"/>
    </source>
</evidence>
<dbReference type="AlphaFoldDB" id="A0A6P3Z1H7"/>
<keyword evidence="8" id="KW-0446">Lipid-binding</keyword>
<feature type="transmembrane region" description="Helical" evidence="13">
    <location>
        <begin position="168"/>
        <end position="185"/>
    </location>
</feature>
<feature type="domain" description="Bifunctional inhibitor/plant lipid transfer protein/seed storage helical" evidence="15">
    <location>
        <begin position="44"/>
        <end position="122"/>
    </location>
</feature>
<evidence type="ECO:0000256" key="10">
    <source>
        <dbReference type="ARBA" id="ARBA00023180"/>
    </source>
</evidence>
<dbReference type="SMART" id="SM00499">
    <property type="entry name" value="AAI"/>
    <property type="match status" value="1"/>
</dbReference>
<dbReference type="GO" id="GO:0008289">
    <property type="term" value="F:lipid binding"/>
    <property type="evidence" value="ECO:0007669"/>
    <property type="project" value="UniProtKB-KW"/>
</dbReference>
<evidence type="ECO:0000256" key="3">
    <source>
        <dbReference type="ARBA" id="ARBA00009748"/>
    </source>
</evidence>
<reference evidence="17" key="1">
    <citation type="submission" date="2025-08" db="UniProtKB">
        <authorList>
            <consortium name="RefSeq"/>
        </authorList>
    </citation>
    <scope>IDENTIFICATION</scope>
    <source>
        <tissue evidence="17">Seedling</tissue>
    </source>
</reference>
<dbReference type="FunCoup" id="A0A6P3Z1H7">
    <property type="interactions" value="116"/>
</dbReference>
<evidence type="ECO:0000256" key="9">
    <source>
        <dbReference type="ARBA" id="ARBA00023157"/>
    </source>
</evidence>
<keyword evidence="4" id="KW-0813">Transport</keyword>
<dbReference type="Gene3D" id="1.10.110.10">
    <property type="entry name" value="Plant lipid-transfer and hydrophobic proteins"/>
    <property type="match status" value="1"/>
</dbReference>
<dbReference type="InterPro" id="IPR016140">
    <property type="entry name" value="Bifunc_inhib/LTP/seed_store"/>
</dbReference>
<dbReference type="Pfam" id="PF14368">
    <property type="entry name" value="LTP_2"/>
    <property type="match status" value="1"/>
</dbReference>
<dbReference type="InterPro" id="IPR036312">
    <property type="entry name" value="Bifun_inhib/LTP/seed_sf"/>
</dbReference>
<name>A0A6P3Z1H7_ZIZJJ</name>
<keyword evidence="13" id="KW-0472">Membrane</keyword>
<keyword evidence="7 14" id="KW-0732">Signal</keyword>
<evidence type="ECO:0000256" key="6">
    <source>
        <dbReference type="ARBA" id="ARBA00022622"/>
    </source>
</evidence>
<dbReference type="Proteomes" id="UP001652623">
    <property type="component" value="Chromosome 10"/>
</dbReference>
<feature type="compositionally biased region" description="Low complexity" evidence="12">
    <location>
        <begin position="144"/>
        <end position="166"/>
    </location>
</feature>
<comment type="subcellular location">
    <subcellularLocation>
        <location evidence="2">Cell membrane</location>
        <topology evidence="2">Lipid-anchor</topology>
        <topology evidence="2">GPI-anchor</topology>
    </subcellularLocation>
</comment>
<dbReference type="FunFam" id="1.10.110.10:FF:000001">
    <property type="entry name" value="Bifunctional inhibitor/lipid-transfer protein/seed storage 2S albumin superfamily protein"/>
    <property type="match status" value="1"/>
</dbReference>
<evidence type="ECO:0000313" key="16">
    <source>
        <dbReference type="Proteomes" id="UP001652623"/>
    </source>
</evidence>
<proteinExistence type="inferred from homology"/>
<evidence type="ECO:0000256" key="2">
    <source>
        <dbReference type="ARBA" id="ARBA00004609"/>
    </source>
</evidence>
<keyword evidence="16" id="KW-1185">Reference proteome</keyword>
<organism evidence="16 17">
    <name type="scientific">Ziziphus jujuba</name>
    <name type="common">Chinese jujube</name>
    <name type="synonym">Ziziphus sativa</name>
    <dbReference type="NCBI Taxonomy" id="326968"/>
    <lineage>
        <taxon>Eukaryota</taxon>
        <taxon>Viridiplantae</taxon>
        <taxon>Streptophyta</taxon>
        <taxon>Embryophyta</taxon>
        <taxon>Tracheophyta</taxon>
        <taxon>Spermatophyta</taxon>
        <taxon>Magnoliopsida</taxon>
        <taxon>eudicotyledons</taxon>
        <taxon>Gunneridae</taxon>
        <taxon>Pentapetalae</taxon>
        <taxon>rosids</taxon>
        <taxon>fabids</taxon>
        <taxon>Rosales</taxon>
        <taxon>Rhamnaceae</taxon>
        <taxon>Paliureae</taxon>
        <taxon>Ziziphus</taxon>
    </lineage>
</organism>
<evidence type="ECO:0000256" key="7">
    <source>
        <dbReference type="ARBA" id="ARBA00022729"/>
    </source>
</evidence>
<keyword evidence="10" id="KW-0325">Glycoprotein</keyword>
<evidence type="ECO:0000256" key="5">
    <source>
        <dbReference type="ARBA" id="ARBA00022475"/>
    </source>
</evidence>
<dbReference type="GO" id="GO:0098552">
    <property type="term" value="C:side of membrane"/>
    <property type="evidence" value="ECO:0007669"/>
    <property type="project" value="UniProtKB-KW"/>
</dbReference>
<accession>A0A6P3Z1H7</accession>
<dbReference type="KEGG" id="zju:107406095"/>
<dbReference type="GO" id="GO:0005886">
    <property type="term" value="C:plasma membrane"/>
    <property type="evidence" value="ECO:0007669"/>
    <property type="project" value="UniProtKB-SubCell"/>
</dbReference>
<evidence type="ECO:0000256" key="4">
    <source>
        <dbReference type="ARBA" id="ARBA00022448"/>
    </source>
</evidence>
<evidence type="ECO:0000256" key="11">
    <source>
        <dbReference type="ARBA" id="ARBA00023288"/>
    </source>
</evidence>
<dbReference type="SUPFAM" id="SSF47699">
    <property type="entry name" value="Bifunctional inhibitor/lipid-transfer protein/seed storage 2S albumin"/>
    <property type="match status" value="1"/>
</dbReference>
<keyword evidence="9" id="KW-1015">Disulfide bond</keyword>
<feature type="chain" id="PRO_5027604908" evidence="14">
    <location>
        <begin position="28"/>
        <end position="188"/>
    </location>
</feature>
<protein>
    <submittedName>
        <fullName evidence="17">Non-specific lipid transfer protein GPI-anchored 12</fullName>
    </submittedName>
</protein>
<comment type="function">
    <text evidence="1">Plant non-specific lipid-transfer proteins transfer phospholipids as well as galactolipids across membranes. May play a role in wax or cutin deposition in the cell walls of expanding epidermal cells and certain secretory tissues.</text>
</comment>
<dbReference type="RefSeq" id="XP_015868674.1">
    <property type="nucleotide sequence ID" value="XM_016013188.4"/>
</dbReference>
<gene>
    <name evidence="17" type="primary">LOC107406095</name>
</gene>
<evidence type="ECO:0000256" key="14">
    <source>
        <dbReference type="SAM" id="SignalP"/>
    </source>
</evidence>
<dbReference type="PANTHER" id="PTHR33044">
    <property type="entry name" value="BIFUNCTIONAL INHIBITOR/LIPID-TRANSFER PROTEIN/SEED STORAGE 2S ALBUMIN SUPERFAMILY PROTEIN-RELATED"/>
    <property type="match status" value="1"/>
</dbReference>
<comment type="similarity">
    <text evidence="3">Belongs to the plant LTP family.</text>
</comment>
<feature type="signal peptide" evidence="14">
    <location>
        <begin position="1"/>
        <end position="27"/>
    </location>
</feature>
<keyword evidence="13" id="KW-1133">Transmembrane helix</keyword>
<evidence type="ECO:0000256" key="12">
    <source>
        <dbReference type="SAM" id="MobiDB-lite"/>
    </source>
</evidence>
<dbReference type="InterPro" id="IPR043325">
    <property type="entry name" value="LTSS"/>
</dbReference>
<evidence type="ECO:0000256" key="13">
    <source>
        <dbReference type="SAM" id="Phobius"/>
    </source>
</evidence>
<evidence type="ECO:0000256" key="1">
    <source>
        <dbReference type="ARBA" id="ARBA00003211"/>
    </source>
</evidence>
<keyword evidence="11" id="KW-0449">Lipoprotein</keyword>
<evidence type="ECO:0000313" key="17">
    <source>
        <dbReference type="RefSeq" id="XP_015868674.1"/>
    </source>
</evidence>
<evidence type="ECO:0000259" key="15">
    <source>
        <dbReference type="SMART" id="SM00499"/>
    </source>
</evidence>